<keyword evidence="2" id="KW-0808">Transferase</keyword>
<reference evidence="2 3" key="1">
    <citation type="submission" date="2019-03" db="EMBL/GenBank/DDBJ databases">
        <title>Genomic Encyclopedia of Type Strains, Phase III (KMG-III): the genomes of soil and plant-associated and newly described type strains.</title>
        <authorList>
            <person name="Whitman W."/>
        </authorList>
    </citation>
    <scope>NUCLEOTIDE SEQUENCE [LARGE SCALE GENOMIC DNA]</scope>
    <source>
        <strain evidence="2 3">CGMCC 1.7660</strain>
    </source>
</reference>
<protein>
    <submittedName>
        <fullName evidence="2">RimJ/RimL family protein N-acetyltransferase</fullName>
    </submittedName>
</protein>
<dbReference type="RefSeq" id="WP_243735603.1">
    <property type="nucleotide sequence ID" value="NZ_SNYW01000008.1"/>
</dbReference>
<dbReference type="FunFam" id="3.40.630.30:FF:000047">
    <property type="entry name" value="Acetyltransferase, GNAT family"/>
    <property type="match status" value="1"/>
</dbReference>
<sequence length="246" mass="27500">MTTSGTTSPDEGPICNALGQPVGFPVPGWQARPLPPLTPIEGRFARIERLDPSRHAADLFAANAADRSDAMWTYMPYGPFADFDAYRNWAADMASRTDPFFHAIIDRASGEARGVASFLRIDAANGVIEVGHIAYAPALQRTSAATEAMYLLMRRVFDELGYRRYEWKCDALNAPSQAAARRLGFTYEGTFRQAVIYKGRNRDTAWYAITDRDWPRLRAGFEAWLAPENFDLTGRPRRRLGELTGA</sequence>
<evidence type="ECO:0000259" key="1">
    <source>
        <dbReference type="PROSITE" id="PS51186"/>
    </source>
</evidence>
<organism evidence="2 3">
    <name type="scientific">Dongia mobilis</name>
    <dbReference type="NCBI Taxonomy" id="578943"/>
    <lineage>
        <taxon>Bacteria</taxon>
        <taxon>Pseudomonadati</taxon>
        <taxon>Pseudomonadota</taxon>
        <taxon>Alphaproteobacteria</taxon>
        <taxon>Rhodospirillales</taxon>
        <taxon>Dongiaceae</taxon>
        <taxon>Dongia</taxon>
    </lineage>
</organism>
<comment type="caution">
    <text evidence="2">The sequence shown here is derived from an EMBL/GenBank/DDBJ whole genome shotgun (WGS) entry which is preliminary data.</text>
</comment>
<dbReference type="InterPro" id="IPR016181">
    <property type="entry name" value="Acyl_CoA_acyltransferase"/>
</dbReference>
<dbReference type="Proteomes" id="UP000295783">
    <property type="component" value="Unassembled WGS sequence"/>
</dbReference>
<dbReference type="InterPro" id="IPR000182">
    <property type="entry name" value="GNAT_dom"/>
</dbReference>
<name>A0A4R6WR89_9PROT</name>
<dbReference type="PROSITE" id="PS51186">
    <property type="entry name" value="GNAT"/>
    <property type="match status" value="1"/>
</dbReference>
<feature type="domain" description="N-acetyltransferase" evidence="1">
    <location>
        <begin position="57"/>
        <end position="203"/>
    </location>
</feature>
<dbReference type="AlphaFoldDB" id="A0A4R6WR89"/>
<dbReference type="SUPFAM" id="SSF55729">
    <property type="entry name" value="Acyl-CoA N-acyltransferases (Nat)"/>
    <property type="match status" value="1"/>
</dbReference>
<dbReference type="InterPro" id="IPR051908">
    <property type="entry name" value="Ribosomal_N-acetyltransferase"/>
</dbReference>
<dbReference type="PANTHER" id="PTHR43441">
    <property type="entry name" value="RIBOSOMAL-PROTEIN-SERINE ACETYLTRANSFERASE"/>
    <property type="match status" value="1"/>
</dbReference>
<evidence type="ECO:0000313" key="2">
    <source>
        <dbReference type="EMBL" id="TDQ82336.1"/>
    </source>
</evidence>
<dbReference type="EMBL" id="SNYW01000008">
    <property type="protein sequence ID" value="TDQ82336.1"/>
    <property type="molecule type" value="Genomic_DNA"/>
</dbReference>
<keyword evidence="3" id="KW-1185">Reference proteome</keyword>
<evidence type="ECO:0000313" key="3">
    <source>
        <dbReference type="Proteomes" id="UP000295783"/>
    </source>
</evidence>
<accession>A0A4R6WR89</accession>
<gene>
    <name evidence="2" type="ORF">A8950_2159</name>
</gene>
<dbReference type="GO" id="GO:1990189">
    <property type="term" value="F:protein N-terminal-serine acetyltransferase activity"/>
    <property type="evidence" value="ECO:0007669"/>
    <property type="project" value="TreeGrafter"/>
</dbReference>
<dbReference type="Pfam" id="PF13302">
    <property type="entry name" value="Acetyltransf_3"/>
    <property type="match status" value="1"/>
</dbReference>
<dbReference type="PANTHER" id="PTHR43441:SF2">
    <property type="entry name" value="FAMILY ACETYLTRANSFERASE, PUTATIVE (AFU_ORTHOLOGUE AFUA_7G00850)-RELATED"/>
    <property type="match status" value="1"/>
</dbReference>
<dbReference type="Gene3D" id="3.40.630.30">
    <property type="match status" value="1"/>
</dbReference>
<proteinExistence type="predicted"/>
<dbReference type="GO" id="GO:0008999">
    <property type="term" value="F:protein-N-terminal-alanine acetyltransferase activity"/>
    <property type="evidence" value="ECO:0007669"/>
    <property type="project" value="TreeGrafter"/>
</dbReference>